<dbReference type="AlphaFoldDB" id="A0A822YWM6"/>
<dbReference type="PANTHER" id="PTHR31972:SF48">
    <property type="entry name" value="OS04G0407500 PROTEIN"/>
    <property type="match status" value="1"/>
</dbReference>
<evidence type="ECO:0000313" key="1">
    <source>
        <dbReference type="EMBL" id="DAD35156.1"/>
    </source>
</evidence>
<protein>
    <submittedName>
        <fullName evidence="1">Uncharacterized protein</fullName>
    </submittedName>
</protein>
<keyword evidence="2" id="KW-1185">Reference proteome</keyword>
<accession>A0A822YWM6</accession>
<organism evidence="1 2">
    <name type="scientific">Nelumbo nucifera</name>
    <name type="common">Sacred lotus</name>
    <dbReference type="NCBI Taxonomy" id="4432"/>
    <lineage>
        <taxon>Eukaryota</taxon>
        <taxon>Viridiplantae</taxon>
        <taxon>Streptophyta</taxon>
        <taxon>Embryophyta</taxon>
        <taxon>Tracheophyta</taxon>
        <taxon>Spermatophyta</taxon>
        <taxon>Magnoliopsida</taxon>
        <taxon>Proteales</taxon>
        <taxon>Nelumbonaceae</taxon>
        <taxon>Nelumbo</taxon>
    </lineage>
</organism>
<dbReference type="Proteomes" id="UP000607653">
    <property type="component" value="Unassembled WGS sequence"/>
</dbReference>
<comment type="caution">
    <text evidence="1">The sequence shown here is derived from an EMBL/GenBank/DDBJ whole genome shotgun (WGS) entry which is preliminary data.</text>
</comment>
<gene>
    <name evidence="1" type="ORF">HUJ06_005796</name>
</gene>
<dbReference type="InterPro" id="IPR008586">
    <property type="entry name" value="DUF868_pln"/>
</dbReference>
<reference evidence="1 2" key="1">
    <citation type="journal article" date="2020" name="Mol. Biol. Evol.">
        <title>Distinct Expression and Methylation Patterns for Genes with Different Fates following a Single Whole-Genome Duplication in Flowering Plants.</title>
        <authorList>
            <person name="Shi T."/>
            <person name="Rahmani R.S."/>
            <person name="Gugger P.F."/>
            <person name="Wang M."/>
            <person name="Li H."/>
            <person name="Zhang Y."/>
            <person name="Li Z."/>
            <person name="Wang Q."/>
            <person name="Van de Peer Y."/>
            <person name="Marchal K."/>
            <person name="Chen J."/>
        </authorList>
    </citation>
    <scope>NUCLEOTIDE SEQUENCE [LARGE SCALE GENOMIC DNA]</scope>
    <source>
        <tissue evidence="1">Leaf</tissue>
    </source>
</reference>
<name>A0A822YWM6_NELNU</name>
<proteinExistence type="predicted"/>
<dbReference type="EMBL" id="DUZY01000004">
    <property type="protein sequence ID" value="DAD35156.1"/>
    <property type="molecule type" value="Genomic_DNA"/>
</dbReference>
<dbReference type="Pfam" id="PF05910">
    <property type="entry name" value="DUF868"/>
    <property type="match status" value="1"/>
</dbReference>
<evidence type="ECO:0000313" key="2">
    <source>
        <dbReference type="Proteomes" id="UP000607653"/>
    </source>
</evidence>
<sequence length="57" mass="6983">MMWDVHDWFYNPNSRYVVFMFRTRSGLDSRLCSLEKTLQKDQERVEFSLLIYAFKSP</sequence>
<dbReference type="PANTHER" id="PTHR31972">
    <property type="entry name" value="EXPRESSED PROTEIN"/>
    <property type="match status" value="1"/>
</dbReference>